<dbReference type="PANTHER" id="PTHR30336">
    <property type="entry name" value="INNER MEMBRANE PROTEIN, PROBABLE PERMEASE"/>
    <property type="match status" value="1"/>
</dbReference>
<organism evidence="2 3">
    <name type="scientific">Streptomyces polyrhachis</name>
    <dbReference type="NCBI Taxonomy" id="1282885"/>
    <lineage>
        <taxon>Bacteria</taxon>
        <taxon>Bacillati</taxon>
        <taxon>Actinomycetota</taxon>
        <taxon>Actinomycetes</taxon>
        <taxon>Kitasatosporales</taxon>
        <taxon>Streptomycetaceae</taxon>
        <taxon>Streptomyces</taxon>
    </lineage>
</organism>
<evidence type="ECO:0000259" key="1">
    <source>
        <dbReference type="Pfam" id="PF02698"/>
    </source>
</evidence>
<sequence length="243" mass="26495">MRALLVRTRAAARRAAAPARRAAARPQLPRTVRGRRRLLRAAVLACALALLPPAWVHASTSARVHTVATAPPAPVALVLGAGLWDGEPSPYLAHRLDAAVELYRLGRVRAILVSGDNSTRDYDEPTAMRDYLTARGVPRARIVRDHAGFDTWDSCTRAARVFGVSRALVVTQRFHVPRALALCRAAGIDAHGVAVEEPRNLTWHYGGLREIPGAAKATLDTLLRPDPHFLGPREQGVHEALRR</sequence>
<name>A0ABW2GID5_9ACTN</name>
<dbReference type="InterPro" id="IPR003848">
    <property type="entry name" value="DUF218"/>
</dbReference>
<comment type="caution">
    <text evidence="2">The sequence shown here is derived from an EMBL/GenBank/DDBJ whole genome shotgun (WGS) entry which is preliminary data.</text>
</comment>
<accession>A0ABW2GID5</accession>
<gene>
    <name evidence="2" type="ORF">ACFQLX_11570</name>
</gene>
<dbReference type="PANTHER" id="PTHR30336:SF6">
    <property type="entry name" value="INTEGRAL MEMBRANE PROTEIN"/>
    <property type="match status" value="1"/>
</dbReference>
<reference evidence="3" key="1">
    <citation type="journal article" date="2019" name="Int. J. Syst. Evol. Microbiol.">
        <title>The Global Catalogue of Microorganisms (GCM) 10K type strain sequencing project: providing services to taxonomists for standard genome sequencing and annotation.</title>
        <authorList>
            <consortium name="The Broad Institute Genomics Platform"/>
            <consortium name="The Broad Institute Genome Sequencing Center for Infectious Disease"/>
            <person name="Wu L."/>
            <person name="Ma J."/>
        </authorList>
    </citation>
    <scope>NUCLEOTIDE SEQUENCE [LARGE SCALE GENOMIC DNA]</scope>
    <source>
        <strain evidence="3">CGMCC 1.13681</strain>
    </source>
</reference>
<dbReference type="EMBL" id="JBHSZO010000015">
    <property type="protein sequence ID" value="MFC7218804.1"/>
    <property type="molecule type" value="Genomic_DNA"/>
</dbReference>
<feature type="domain" description="DUF218" evidence="1">
    <location>
        <begin position="75"/>
        <end position="195"/>
    </location>
</feature>
<evidence type="ECO:0000313" key="2">
    <source>
        <dbReference type="EMBL" id="MFC7218804.1"/>
    </source>
</evidence>
<protein>
    <submittedName>
        <fullName evidence="2">Vancomycin high temperature exclusion protein</fullName>
    </submittedName>
</protein>
<dbReference type="RefSeq" id="WP_386414259.1">
    <property type="nucleotide sequence ID" value="NZ_JBHSZO010000015.1"/>
</dbReference>
<dbReference type="CDD" id="cd06259">
    <property type="entry name" value="YdcF-like"/>
    <property type="match status" value="1"/>
</dbReference>
<dbReference type="Pfam" id="PF02698">
    <property type="entry name" value="DUF218"/>
    <property type="match status" value="1"/>
</dbReference>
<dbReference type="Proteomes" id="UP001596413">
    <property type="component" value="Unassembled WGS sequence"/>
</dbReference>
<evidence type="ECO:0000313" key="3">
    <source>
        <dbReference type="Proteomes" id="UP001596413"/>
    </source>
</evidence>
<dbReference type="InterPro" id="IPR051599">
    <property type="entry name" value="Cell_Envelope_Assoc"/>
</dbReference>
<keyword evidence="3" id="KW-1185">Reference proteome</keyword>
<proteinExistence type="predicted"/>